<evidence type="ECO:0000313" key="2">
    <source>
        <dbReference type="Proteomes" id="UP000799755"/>
    </source>
</evidence>
<comment type="caution">
    <text evidence="1">The sequence shown here is derived from an EMBL/GenBank/DDBJ whole genome shotgun (WGS) entry which is preliminary data.</text>
</comment>
<reference evidence="1" key="1">
    <citation type="journal article" date="2020" name="Stud. Mycol.">
        <title>101 Dothideomycetes genomes: a test case for predicting lifestyles and emergence of pathogens.</title>
        <authorList>
            <person name="Haridas S."/>
            <person name="Albert R."/>
            <person name="Binder M."/>
            <person name="Bloem J."/>
            <person name="Labutti K."/>
            <person name="Salamov A."/>
            <person name="Andreopoulos B."/>
            <person name="Baker S."/>
            <person name="Barry K."/>
            <person name="Bills G."/>
            <person name="Bluhm B."/>
            <person name="Cannon C."/>
            <person name="Castanera R."/>
            <person name="Culley D."/>
            <person name="Daum C."/>
            <person name="Ezra D."/>
            <person name="Gonzalez J."/>
            <person name="Henrissat B."/>
            <person name="Kuo A."/>
            <person name="Liang C."/>
            <person name="Lipzen A."/>
            <person name="Lutzoni F."/>
            <person name="Magnuson J."/>
            <person name="Mondo S."/>
            <person name="Nolan M."/>
            <person name="Ohm R."/>
            <person name="Pangilinan J."/>
            <person name="Park H.-J."/>
            <person name="Ramirez L."/>
            <person name="Alfaro M."/>
            <person name="Sun H."/>
            <person name="Tritt A."/>
            <person name="Yoshinaga Y."/>
            <person name="Zwiers L.-H."/>
            <person name="Turgeon B."/>
            <person name="Goodwin S."/>
            <person name="Spatafora J."/>
            <person name="Crous P."/>
            <person name="Grigoriev I."/>
        </authorList>
    </citation>
    <scope>NUCLEOTIDE SEQUENCE</scope>
    <source>
        <strain evidence="1">ATCC 200398</strain>
    </source>
</reference>
<keyword evidence="2" id="KW-1185">Reference proteome</keyword>
<evidence type="ECO:0000313" key="1">
    <source>
        <dbReference type="EMBL" id="KAF2473162.1"/>
    </source>
</evidence>
<sequence length="106" mass="12676">MNNYIDWATFFSTFPNLKFLRIIPTFHTRYFDWARLELQNWENAHFVFRAFFRELLASIPDRIHLGLGLSCEPEENMHLEGRGTVSLSFLQQMYDDLSRRRGINST</sequence>
<gene>
    <name evidence="1" type="ORF">BDR25DRAFT_302154</name>
</gene>
<proteinExistence type="predicted"/>
<organism evidence="1 2">
    <name type="scientific">Lindgomyces ingoldianus</name>
    <dbReference type="NCBI Taxonomy" id="673940"/>
    <lineage>
        <taxon>Eukaryota</taxon>
        <taxon>Fungi</taxon>
        <taxon>Dikarya</taxon>
        <taxon>Ascomycota</taxon>
        <taxon>Pezizomycotina</taxon>
        <taxon>Dothideomycetes</taxon>
        <taxon>Pleosporomycetidae</taxon>
        <taxon>Pleosporales</taxon>
        <taxon>Lindgomycetaceae</taxon>
        <taxon>Lindgomyces</taxon>
    </lineage>
</organism>
<accession>A0ACB6R288</accession>
<protein>
    <submittedName>
        <fullName evidence="1">Uncharacterized protein</fullName>
    </submittedName>
</protein>
<dbReference type="Proteomes" id="UP000799755">
    <property type="component" value="Unassembled WGS sequence"/>
</dbReference>
<name>A0ACB6R288_9PLEO</name>
<dbReference type="EMBL" id="MU003500">
    <property type="protein sequence ID" value="KAF2473162.1"/>
    <property type="molecule type" value="Genomic_DNA"/>
</dbReference>